<evidence type="ECO:0000259" key="1">
    <source>
        <dbReference type="SMART" id="SM00474"/>
    </source>
</evidence>
<dbReference type="SUPFAM" id="SSF53098">
    <property type="entry name" value="Ribonuclease H-like"/>
    <property type="match status" value="1"/>
</dbReference>
<feature type="domain" description="3'-5' exonuclease" evidence="1">
    <location>
        <begin position="26"/>
        <end position="202"/>
    </location>
</feature>
<organism evidence="2 3">
    <name type="scientific">Calditerrivibrio nitroreducens</name>
    <dbReference type="NCBI Taxonomy" id="477976"/>
    <lineage>
        <taxon>Bacteria</taxon>
        <taxon>Pseudomonadati</taxon>
        <taxon>Deferribacterota</taxon>
        <taxon>Deferribacteres</taxon>
        <taxon>Deferribacterales</taxon>
        <taxon>Calditerrivibrionaceae</taxon>
    </lineage>
</organism>
<keyword evidence="2" id="KW-0540">Nuclease</keyword>
<reference evidence="2 3" key="1">
    <citation type="submission" date="2018-01" db="EMBL/GenBank/DDBJ databases">
        <title>Metagenomic assembled genomes from two thermal pools in the Uzon Caldera, Kamchatka, Russia.</title>
        <authorList>
            <person name="Wilkins L."/>
            <person name="Ettinger C."/>
        </authorList>
    </citation>
    <scope>NUCLEOTIDE SEQUENCE [LARGE SCALE GENOMIC DNA]</scope>
    <source>
        <strain evidence="2">ZAV-05</strain>
    </source>
</reference>
<dbReference type="CDD" id="cd06141">
    <property type="entry name" value="WRN_exo"/>
    <property type="match status" value="1"/>
</dbReference>
<proteinExistence type="predicted"/>
<dbReference type="SMART" id="SM00474">
    <property type="entry name" value="35EXOc"/>
    <property type="match status" value="1"/>
</dbReference>
<dbReference type="GO" id="GO:0008408">
    <property type="term" value="F:3'-5' exonuclease activity"/>
    <property type="evidence" value="ECO:0007669"/>
    <property type="project" value="InterPro"/>
</dbReference>
<dbReference type="RefSeq" id="WP_424606179.1">
    <property type="nucleotide sequence ID" value="NZ_JBNAVA010000012.1"/>
</dbReference>
<dbReference type="GO" id="GO:0003676">
    <property type="term" value="F:nucleic acid binding"/>
    <property type="evidence" value="ECO:0007669"/>
    <property type="project" value="InterPro"/>
</dbReference>
<evidence type="ECO:0000313" key="3">
    <source>
        <dbReference type="Proteomes" id="UP000242881"/>
    </source>
</evidence>
<dbReference type="Gene3D" id="3.30.420.10">
    <property type="entry name" value="Ribonuclease H-like superfamily/Ribonuclease H"/>
    <property type="match status" value="1"/>
</dbReference>
<dbReference type="Proteomes" id="UP000242881">
    <property type="component" value="Unassembled WGS sequence"/>
</dbReference>
<keyword evidence="2" id="KW-0378">Hydrolase</keyword>
<dbReference type="InterPro" id="IPR002562">
    <property type="entry name" value="3'-5'_exonuclease_dom"/>
</dbReference>
<evidence type="ECO:0000313" key="2">
    <source>
        <dbReference type="EMBL" id="PMP70605.1"/>
    </source>
</evidence>
<accession>A0A2J6WJR1</accession>
<protein>
    <submittedName>
        <fullName evidence="2">3'-5' exonuclease</fullName>
    </submittedName>
</protein>
<dbReference type="AlphaFoldDB" id="A0A2J6WJR1"/>
<dbReference type="InterPro" id="IPR036397">
    <property type="entry name" value="RNaseH_sf"/>
</dbReference>
<keyword evidence="2" id="KW-0269">Exonuclease</keyword>
<dbReference type="InterPro" id="IPR012337">
    <property type="entry name" value="RNaseH-like_sf"/>
</dbReference>
<comment type="caution">
    <text evidence="2">The sequence shown here is derived from an EMBL/GenBank/DDBJ whole genome shotgun (WGS) entry which is preliminary data.</text>
</comment>
<name>A0A2J6WJR1_9BACT</name>
<dbReference type="Pfam" id="PF01612">
    <property type="entry name" value="DNA_pol_A_exo1"/>
    <property type="match status" value="1"/>
</dbReference>
<gene>
    <name evidence="2" type="ORF">C0187_05520</name>
</gene>
<dbReference type="InterPro" id="IPR052408">
    <property type="entry name" value="Exonuclease_MUT-7-like"/>
</dbReference>
<dbReference type="GO" id="GO:0006139">
    <property type="term" value="P:nucleobase-containing compound metabolic process"/>
    <property type="evidence" value="ECO:0007669"/>
    <property type="project" value="InterPro"/>
</dbReference>
<dbReference type="PANTHER" id="PTHR47765">
    <property type="entry name" value="3'-5' EXONUCLEASE DOMAIN-CONTAINING PROTEIN"/>
    <property type="match status" value="1"/>
</dbReference>
<sequence>MTLISQLQADNHYNLLSTEDINNLEVISFEGEILYIDSDEKLKNIKLPNDELVGFDTETKPSFKKNIKNHLSLIQIATENKAFLFHLKQIKDKSIIIKYLNNPEITKIGAGIADDIKKINEISNIEILKNSFVDLQFIAKQMNLPRTNLRFLSAYFLNKRIIKSSQTSNWDKYPLSPKQMLYAATDAWICLKIYKIILKTKTKDY</sequence>
<dbReference type="PANTHER" id="PTHR47765:SF2">
    <property type="entry name" value="EXONUCLEASE MUT-7 HOMOLOG"/>
    <property type="match status" value="1"/>
</dbReference>
<dbReference type="EMBL" id="PNIN01000051">
    <property type="protein sequence ID" value="PMP70605.1"/>
    <property type="molecule type" value="Genomic_DNA"/>
</dbReference>